<dbReference type="Proteomes" id="UP001644719">
    <property type="component" value="Unassembled WGS sequence"/>
</dbReference>
<dbReference type="PANTHER" id="PTHR45661">
    <property type="entry name" value="SURFACE ANTIGEN"/>
    <property type="match status" value="1"/>
</dbReference>
<organism evidence="2 3">
    <name type="scientific">Blautia faecis</name>
    <dbReference type="NCBI Taxonomy" id="871665"/>
    <lineage>
        <taxon>Bacteria</taxon>
        <taxon>Bacillati</taxon>
        <taxon>Bacillota</taxon>
        <taxon>Clostridia</taxon>
        <taxon>Lachnospirales</taxon>
        <taxon>Lachnospiraceae</taxon>
        <taxon>Blautia</taxon>
    </lineage>
</organism>
<dbReference type="InterPro" id="IPR053139">
    <property type="entry name" value="Surface_bspA-like"/>
</dbReference>
<evidence type="ECO:0000313" key="3">
    <source>
        <dbReference type="Proteomes" id="UP001644719"/>
    </source>
</evidence>
<dbReference type="RefSeq" id="WP_118578089.1">
    <property type="nucleotide sequence ID" value="NZ_JAAITS010000001.1"/>
</dbReference>
<name>A0ABX2H1U1_9FIRM</name>
<keyword evidence="3" id="KW-1185">Reference proteome</keyword>
<feature type="chain" id="PRO_5046994102" evidence="1">
    <location>
        <begin position="25"/>
        <end position="326"/>
    </location>
</feature>
<proteinExistence type="predicted"/>
<dbReference type="Gene3D" id="3.80.10.10">
    <property type="entry name" value="Ribonuclease Inhibitor"/>
    <property type="match status" value="1"/>
</dbReference>
<reference evidence="2 3" key="1">
    <citation type="journal article" date="2020" name="Cell Host Microbe">
        <title>Functional and Genomic Variation between Human-Derived Isolates of Lachnospiraceae Reveals Inter- and Intra-Species Diversity.</title>
        <authorList>
            <person name="Sorbara M.T."/>
            <person name="Littmann E.R."/>
            <person name="Fontana E."/>
            <person name="Moody T.U."/>
            <person name="Kohout C.E."/>
            <person name="Gjonbalaj M."/>
            <person name="Eaton V."/>
            <person name="Seok R."/>
            <person name="Leiner I.M."/>
            <person name="Pamer E.G."/>
        </authorList>
    </citation>
    <scope>NUCLEOTIDE SEQUENCE [LARGE SCALE GENOMIC DNA]</scope>
    <source>
        <strain evidence="2 3">MSK.17.74</strain>
    </source>
</reference>
<feature type="signal peptide" evidence="1">
    <location>
        <begin position="1"/>
        <end position="24"/>
    </location>
</feature>
<sequence>MKKRILTVVIAIAILAGIAVPVRAEETVPEEAVECLTEMPYEALPEEEFEFDEASRTITAYIGTSVDVIIPRTIGGVPVENISYNAFECARDYVHSDMATNQKEGEWLPMRCLILPETLKSIEDSAFTHCHDLETVICYAPLENTNKGLFEECKGLKTVIFVNGVGEMDNYLFNYCKNLKTVWWKGKVNRIGVQCFGATGLEQFCVNAKNIDSCAFIGCEDLKEIHIRSGVENLNMTAFAMLTGIETICLEGIDPDVMEADWVNLQNSTVTIMVPEDTTDEQLQLVTQKFASAYIIVNKSQVQKDSCQLSDDPMPDIDGIVGEYGI</sequence>
<accession>A0ABX2H1U1</accession>
<keyword evidence="1" id="KW-0732">Signal</keyword>
<protein>
    <submittedName>
        <fullName evidence="2">Leucine-rich repeat domain-containing protein</fullName>
    </submittedName>
</protein>
<dbReference type="SUPFAM" id="SSF52058">
    <property type="entry name" value="L domain-like"/>
    <property type="match status" value="1"/>
</dbReference>
<dbReference type="EMBL" id="JAAITS010000001">
    <property type="protein sequence ID" value="NSG83856.1"/>
    <property type="molecule type" value="Genomic_DNA"/>
</dbReference>
<evidence type="ECO:0000256" key="1">
    <source>
        <dbReference type="SAM" id="SignalP"/>
    </source>
</evidence>
<dbReference type="PANTHER" id="PTHR45661:SF3">
    <property type="entry name" value="IG-LIKE DOMAIN-CONTAINING PROTEIN"/>
    <property type="match status" value="1"/>
</dbReference>
<gene>
    <name evidence="2" type="ORF">G5B17_00075</name>
</gene>
<comment type="caution">
    <text evidence="2">The sequence shown here is derived from an EMBL/GenBank/DDBJ whole genome shotgun (WGS) entry which is preliminary data.</text>
</comment>
<evidence type="ECO:0000313" key="2">
    <source>
        <dbReference type="EMBL" id="NSG83856.1"/>
    </source>
</evidence>
<dbReference type="InterPro" id="IPR032675">
    <property type="entry name" value="LRR_dom_sf"/>
</dbReference>
<dbReference type="Pfam" id="PF13306">
    <property type="entry name" value="LRR_5"/>
    <property type="match status" value="1"/>
</dbReference>
<dbReference type="InterPro" id="IPR026906">
    <property type="entry name" value="LRR_5"/>
</dbReference>